<keyword evidence="2" id="KW-1185">Reference proteome</keyword>
<name>A0A1A9ZE92_GLOPL</name>
<dbReference type="AlphaFoldDB" id="A0A1A9ZE92"/>
<dbReference type="EnsemblMetazoa" id="GPAI011996-RA">
    <property type="protein sequence ID" value="GPAI011996-PA"/>
    <property type="gene ID" value="GPAI011996"/>
</dbReference>
<evidence type="ECO:0000313" key="2">
    <source>
        <dbReference type="Proteomes" id="UP000092445"/>
    </source>
</evidence>
<organism evidence="1 2">
    <name type="scientific">Glossina pallidipes</name>
    <name type="common">Tsetse fly</name>
    <dbReference type="NCBI Taxonomy" id="7398"/>
    <lineage>
        <taxon>Eukaryota</taxon>
        <taxon>Metazoa</taxon>
        <taxon>Ecdysozoa</taxon>
        <taxon>Arthropoda</taxon>
        <taxon>Hexapoda</taxon>
        <taxon>Insecta</taxon>
        <taxon>Pterygota</taxon>
        <taxon>Neoptera</taxon>
        <taxon>Endopterygota</taxon>
        <taxon>Diptera</taxon>
        <taxon>Brachycera</taxon>
        <taxon>Muscomorpha</taxon>
        <taxon>Hippoboscoidea</taxon>
        <taxon>Glossinidae</taxon>
        <taxon>Glossina</taxon>
    </lineage>
</organism>
<proteinExistence type="predicted"/>
<dbReference type="Proteomes" id="UP000092445">
    <property type="component" value="Unassembled WGS sequence"/>
</dbReference>
<accession>A0A1A9ZE92</accession>
<sequence length="59" mass="6866">MFEYKLLWDLAAWISGEDCVHSNKEKAKKLVVQAVVKRHDVFCNWGKSVTNVKNNKVFL</sequence>
<protein>
    <submittedName>
        <fullName evidence="1">Uncharacterized protein</fullName>
    </submittedName>
</protein>
<reference evidence="1" key="2">
    <citation type="submission" date="2020-05" db="UniProtKB">
        <authorList>
            <consortium name="EnsemblMetazoa"/>
        </authorList>
    </citation>
    <scope>IDENTIFICATION</scope>
    <source>
        <strain evidence="1">IAEA</strain>
    </source>
</reference>
<reference evidence="2" key="1">
    <citation type="submission" date="2014-03" db="EMBL/GenBank/DDBJ databases">
        <authorList>
            <person name="Aksoy S."/>
            <person name="Warren W."/>
            <person name="Wilson R.K."/>
        </authorList>
    </citation>
    <scope>NUCLEOTIDE SEQUENCE [LARGE SCALE GENOMIC DNA]</scope>
    <source>
        <strain evidence="2">IAEA</strain>
    </source>
</reference>
<dbReference type="VEuPathDB" id="VectorBase:GPAI011996"/>
<evidence type="ECO:0000313" key="1">
    <source>
        <dbReference type="EnsemblMetazoa" id="GPAI011996-PA"/>
    </source>
</evidence>